<gene>
    <name evidence="3" type="ORF">HMPREF0860_0524</name>
    <name evidence="2" type="ORF">HMPREF1325_1530</name>
</gene>
<keyword evidence="5" id="KW-1185">Reference proteome</keyword>
<dbReference type="OrthoDB" id="362631at2"/>
<sequence length="639" mass="72364">MKRLLFIAFCAVLFAASGTMLFAQTYAAVPVEHPIYSIIAQAELRGLCRSLSKVKPYSEKTVINAINEIIAASDAADSPLLSQTEKEILYDTLEEFKRMPGRDAMRGAYYYEGKGKIRTTVDVTFKADVFASGGIYTDKNDDQWGFTIRPAVSLRGDLGTHLSYDFTLFGNASRAVLQNQGTYSIGKWWYTETEDGIGERYIKTYANKAFFPFSHHKTWDGSMYKVADLSANGLEGWCDDGALGFGINSEMAAGFLDDKIFLRFGRIYREWAAMDKGASLVFSNYAHPFLAFEAELSPFSWFSLSTLTGILEFPNSDYIVGDIYNSQKDYSKKYSNESFFQNAYSIAMLECNFKYVHADFGTTVIWPKRFELGYLYPLMDKVFYQNNIGDLDNIALFGNIAFTYPKIGTVWASLFLDEFNGLSRSTGLLGDFIHATRDMYATQVGVKANVPLLPFMTVACRYTKIEPYCYTHHAINYTPWYSHYISEAYMTAGENIGYYLPPNSDELNVRVEASPLAALKAHIEYQFIRHGAEYGSQAVRGSSQYSELDPGERESMRKYFLHDGAYQWFHIVKIGGEYSFRKFKVPLTVYGDVGFVYSYFTVIDGIPNNNEKRDYHVANSSEYPTEFGAIVSGGVRLYF</sequence>
<dbReference type="PATRIC" id="fig|1125725.3.peg.1543"/>
<accession>U1FM25</accession>
<feature type="signal peptide" evidence="1">
    <location>
        <begin position="1"/>
        <end position="23"/>
    </location>
</feature>
<reference evidence="4 5" key="1">
    <citation type="submission" date="2013-08" db="EMBL/GenBank/DDBJ databases">
        <authorList>
            <person name="Durkin A.S."/>
            <person name="Haft D.R."/>
            <person name="McCorrison J."/>
            <person name="Torralba M."/>
            <person name="Gillis M."/>
            <person name="Haft D.H."/>
            <person name="Methe B."/>
            <person name="Sutton G."/>
            <person name="Nelson K.E."/>
        </authorList>
    </citation>
    <scope>NUCLEOTIDE SEQUENCE [LARGE SCALE GENOMIC DNA]</scope>
    <source>
        <strain evidence="3 5">ATCC 35536</strain>
        <strain evidence="2 4">VPI DR56BR1116</strain>
    </source>
</reference>
<dbReference type="eggNOG" id="ENOG5033IEB">
    <property type="taxonomic scope" value="Bacteria"/>
</dbReference>
<evidence type="ECO:0000313" key="5">
    <source>
        <dbReference type="Proteomes" id="UP000016646"/>
    </source>
</evidence>
<dbReference type="EMBL" id="AUZJ01000042">
    <property type="protein sequence ID" value="ERF60486.1"/>
    <property type="molecule type" value="Genomic_DNA"/>
</dbReference>
<comment type="caution">
    <text evidence="2">The sequence shown here is derived from an EMBL/GenBank/DDBJ whole genome shotgun (WGS) entry which is preliminary data.</text>
</comment>
<evidence type="ECO:0000313" key="3">
    <source>
        <dbReference type="EMBL" id="ERJ97658.1"/>
    </source>
</evidence>
<dbReference type="InterPro" id="IPR038636">
    <property type="entry name" value="Wzi_sf"/>
</dbReference>
<feature type="chain" id="PRO_5004610940" description="Capsule assembly protein Wzi" evidence="1">
    <location>
        <begin position="24"/>
        <end position="639"/>
    </location>
</feature>
<proteinExistence type="predicted"/>
<evidence type="ECO:0000256" key="1">
    <source>
        <dbReference type="SAM" id="SignalP"/>
    </source>
</evidence>
<name>U1FM25_TRESO</name>
<evidence type="ECO:0000313" key="2">
    <source>
        <dbReference type="EMBL" id="ERF60486.1"/>
    </source>
</evidence>
<protein>
    <recommendedName>
        <fullName evidence="6">Capsule assembly protein Wzi</fullName>
    </recommendedName>
</protein>
<dbReference type="EMBL" id="AVQI01000084">
    <property type="protein sequence ID" value="ERJ97658.1"/>
    <property type="molecule type" value="Genomic_DNA"/>
</dbReference>
<evidence type="ECO:0000313" key="4">
    <source>
        <dbReference type="Proteomes" id="UP000016412"/>
    </source>
</evidence>
<evidence type="ECO:0008006" key="6">
    <source>
        <dbReference type="Google" id="ProtNLM"/>
    </source>
</evidence>
<keyword evidence="1" id="KW-0732">Signal</keyword>
<dbReference type="Proteomes" id="UP000016646">
    <property type="component" value="Unassembled WGS sequence"/>
</dbReference>
<dbReference type="Gene3D" id="2.40.160.130">
    <property type="entry name" value="Capsule assembly protein Wzi"/>
    <property type="match status" value="1"/>
</dbReference>
<dbReference type="RefSeq" id="WP_021330538.1">
    <property type="nucleotide sequence ID" value="NZ_AUZJ01000042.1"/>
</dbReference>
<dbReference type="STRING" id="1125725.HMPREF1325_1530"/>
<dbReference type="AlphaFoldDB" id="U1FM25"/>
<organism evidence="2 4">
    <name type="scientific">Treponema socranskii subsp. socranskii VPI DR56BR1116 = ATCC 35536</name>
    <dbReference type="NCBI Taxonomy" id="1125725"/>
    <lineage>
        <taxon>Bacteria</taxon>
        <taxon>Pseudomonadati</taxon>
        <taxon>Spirochaetota</taxon>
        <taxon>Spirochaetia</taxon>
        <taxon>Spirochaetales</taxon>
        <taxon>Treponemataceae</taxon>
        <taxon>Treponema</taxon>
    </lineage>
</organism>
<dbReference type="Proteomes" id="UP000016412">
    <property type="component" value="Unassembled WGS sequence"/>
</dbReference>